<keyword evidence="4" id="KW-1185">Reference proteome</keyword>
<feature type="compositionally biased region" description="Basic residues" evidence="1">
    <location>
        <begin position="167"/>
        <end position="179"/>
    </location>
</feature>
<dbReference type="InterPro" id="IPR010699">
    <property type="entry name" value="DUF1275"/>
</dbReference>
<feature type="region of interest" description="Disordered" evidence="1">
    <location>
        <begin position="107"/>
        <end position="263"/>
    </location>
</feature>
<evidence type="ECO:0000313" key="4">
    <source>
        <dbReference type="Proteomes" id="UP000318578"/>
    </source>
</evidence>
<dbReference type="PANTHER" id="PTHR37488">
    <property type="entry name" value="DUF1275 DOMAIN-CONTAINING PROTEIN"/>
    <property type="match status" value="1"/>
</dbReference>
<feature type="compositionally biased region" description="Basic residues" evidence="1">
    <location>
        <begin position="146"/>
        <end position="156"/>
    </location>
</feature>
<organism evidence="3 4">
    <name type="scientific">Amycolatopsis acidiphila</name>
    <dbReference type="NCBI Taxonomy" id="715473"/>
    <lineage>
        <taxon>Bacteria</taxon>
        <taxon>Bacillati</taxon>
        <taxon>Actinomycetota</taxon>
        <taxon>Actinomycetes</taxon>
        <taxon>Pseudonocardiales</taxon>
        <taxon>Pseudonocardiaceae</taxon>
        <taxon>Amycolatopsis</taxon>
    </lineage>
</organism>
<dbReference type="PANTHER" id="PTHR37488:SF2">
    <property type="entry name" value="DUF1275 DOMAIN-CONTAINING PROTEIN"/>
    <property type="match status" value="1"/>
</dbReference>
<evidence type="ECO:0000256" key="1">
    <source>
        <dbReference type="SAM" id="MobiDB-lite"/>
    </source>
</evidence>
<dbReference type="OrthoDB" id="4272751at2"/>
<accession>A0A558ALB2</accession>
<keyword evidence="2" id="KW-0472">Membrane</keyword>
<dbReference type="Proteomes" id="UP000318578">
    <property type="component" value="Unassembled WGS sequence"/>
</dbReference>
<proteinExistence type="predicted"/>
<evidence type="ECO:0000256" key="2">
    <source>
        <dbReference type="SAM" id="Phobius"/>
    </source>
</evidence>
<dbReference type="Pfam" id="PF06912">
    <property type="entry name" value="DUF1275"/>
    <property type="match status" value="1"/>
</dbReference>
<feature type="compositionally biased region" description="Basic and acidic residues" evidence="1">
    <location>
        <begin position="132"/>
        <end position="145"/>
    </location>
</feature>
<reference evidence="3 4" key="1">
    <citation type="submission" date="2019-07" db="EMBL/GenBank/DDBJ databases">
        <title>New species of Amycolatopsis and Streptomyces.</title>
        <authorList>
            <person name="Duangmal K."/>
            <person name="Teo W.F.A."/>
            <person name="Lipun K."/>
        </authorList>
    </citation>
    <scope>NUCLEOTIDE SEQUENCE [LARGE SCALE GENOMIC DNA]</scope>
    <source>
        <strain evidence="3 4">JCM 30562</strain>
    </source>
</reference>
<comment type="caution">
    <text evidence="3">The sequence shown here is derived from an EMBL/GenBank/DDBJ whole genome shotgun (WGS) entry which is preliminary data.</text>
</comment>
<feature type="transmembrane region" description="Helical" evidence="2">
    <location>
        <begin position="80"/>
        <end position="103"/>
    </location>
</feature>
<feature type="transmembrane region" description="Helical" evidence="2">
    <location>
        <begin position="44"/>
        <end position="68"/>
    </location>
</feature>
<evidence type="ECO:0000313" key="3">
    <source>
        <dbReference type="EMBL" id="TVT25044.1"/>
    </source>
</evidence>
<keyword evidence="2" id="KW-0812">Transmembrane</keyword>
<name>A0A558ALB2_9PSEU</name>
<keyword evidence="2" id="KW-1133">Transmembrane helix</keyword>
<feature type="compositionally biased region" description="Basic residues" evidence="1">
    <location>
        <begin position="187"/>
        <end position="212"/>
    </location>
</feature>
<dbReference type="AlphaFoldDB" id="A0A558ALB2"/>
<protein>
    <submittedName>
        <fullName evidence="3">DUF1275 domain-containing protein</fullName>
    </submittedName>
</protein>
<sequence length="263" mass="28383">MLVLTAVTGLIDAVSYLRMGHVFVANMTGNVVFLGFSLKPGSGLSLPASAVAIGAFLAGALAGGRLAVRLTDRPRTWLRAAFTSQAVILAVVALLGGLGVLSYTGHRAADHHRRARGQLRPAERHRPPHRRGGPDDHGAHDDPHRPGRRQPPRGRLGRAPAPATRFRAGHVRRRRRRRAPAVGHQPHGGHHPRHGPGRHRHHAADHTSRRRAPVATRPEARRTPALPPPGGLCKEKGAPQGDATSVYSGQAEFSMRSTKLTRR</sequence>
<dbReference type="EMBL" id="VJZA01000004">
    <property type="protein sequence ID" value="TVT25044.1"/>
    <property type="molecule type" value="Genomic_DNA"/>
</dbReference>
<gene>
    <name evidence="3" type="ORF">FNH06_04285</name>
</gene>